<dbReference type="InterPro" id="IPR013655">
    <property type="entry name" value="PAS_fold_3"/>
</dbReference>
<keyword evidence="5" id="KW-0418">Kinase</keyword>
<evidence type="ECO:0000256" key="5">
    <source>
        <dbReference type="ARBA" id="ARBA00022777"/>
    </source>
</evidence>
<feature type="domain" description="Histidine kinase" evidence="9">
    <location>
        <begin position="351"/>
        <end position="565"/>
    </location>
</feature>
<name>A0A1T5EGJ8_9SPHI</name>
<dbReference type="PANTHER" id="PTHR45453:SF1">
    <property type="entry name" value="PHOSPHATE REGULON SENSOR PROTEIN PHOR"/>
    <property type="match status" value="1"/>
</dbReference>
<keyword evidence="4" id="KW-0808">Transferase</keyword>
<dbReference type="FunFam" id="3.30.565.10:FF:000006">
    <property type="entry name" value="Sensor histidine kinase WalK"/>
    <property type="match status" value="1"/>
</dbReference>
<dbReference type="GO" id="GO:0016036">
    <property type="term" value="P:cellular response to phosphate starvation"/>
    <property type="evidence" value="ECO:0007669"/>
    <property type="project" value="TreeGrafter"/>
</dbReference>
<dbReference type="SUPFAM" id="SSF55874">
    <property type="entry name" value="ATPase domain of HSP90 chaperone/DNA topoisomerase II/histidine kinase"/>
    <property type="match status" value="1"/>
</dbReference>
<keyword evidence="6" id="KW-0902">Two-component regulatory system</keyword>
<dbReference type="Gene3D" id="2.10.70.100">
    <property type="match status" value="1"/>
</dbReference>
<reference evidence="12" key="1">
    <citation type="submission" date="2017-02" db="EMBL/GenBank/DDBJ databases">
        <authorList>
            <person name="Varghese N."/>
            <person name="Submissions S."/>
        </authorList>
    </citation>
    <scope>NUCLEOTIDE SEQUENCE [LARGE SCALE GENOMIC DNA]</scope>
    <source>
        <strain evidence="12">DSM 22385</strain>
    </source>
</reference>
<dbReference type="SMART" id="SM00065">
    <property type="entry name" value="GAF"/>
    <property type="match status" value="1"/>
</dbReference>
<dbReference type="AlphaFoldDB" id="A0A1T5EGJ8"/>
<dbReference type="CDD" id="cd00082">
    <property type="entry name" value="HisKA"/>
    <property type="match status" value="1"/>
</dbReference>
<evidence type="ECO:0000256" key="1">
    <source>
        <dbReference type="ARBA" id="ARBA00000085"/>
    </source>
</evidence>
<evidence type="ECO:0000259" key="10">
    <source>
        <dbReference type="PROSITE" id="PS50113"/>
    </source>
</evidence>
<dbReference type="EC" id="2.7.13.3" evidence="2"/>
<dbReference type="SUPFAM" id="SSF47384">
    <property type="entry name" value="Homodimeric domain of signal transducing histidine kinase"/>
    <property type="match status" value="1"/>
</dbReference>
<dbReference type="Pfam" id="PF02518">
    <property type="entry name" value="HATPase_c"/>
    <property type="match status" value="1"/>
</dbReference>
<feature type="coiled-coil region" evidence="8">
    <location>
        <begin position="160"/>
        <end position="200"/>
    </location>
</feature>
<accession>A0A1T5EGJ8</accession>
<protein>
    <recommendedName>
        <fullName evidence="2">histidine kinase</fullName>
        <ecNumber evidence="2">2.7.13.3</ecNumber>
    </recommendedName>
</protein>
<dbReference type="PROSITE" id="PS50109">
    <property type="entry name" value="HIS_KIN"/>
    <property type="match status" value="1"/>
</dbReference>
<evidence type="ECO:0000259" key="9">
    <source>
        <dbReference type="PROSITE" id="PS50109"/>
    </source>
</evidence>
<dbReference type="PANTHER" id="PTHR45453">
    <property type="entry name" value="PHOSPHATE REGULON SENSOR PROTEIN PHOR"/>
    <property type="match status" value="1"/>
</dbReference>
<dbReference type="InterPro" id="IPR000700">
    <property type="entry name" value="PAS-assoc_C"/>
</dbReference>
<dbReference type="Gene3D" id="1.10.287.130">
    <property type="match status" value="1"/>
</dbReference>
<dbReference type="InterPro" id="IPR003661">
    <property type="entry name" value="HisK_dim/P_dom"/>
</dbReference>
<evidence type="ECO:0000313" key="11">
    <source>
        <dbReference type="EMBL" id="SKB83132.1"/>
    </source>
</evidence>
<keyword evidence="7" id="KW-0472">Membrane</keyword>
<dbReference type="SMART" id="SM00388">
    <property type="entry name" value="HisKA"/>
    <property type="match status" value="1"/>
</dbReference>
<dbReference type="InterPro" id="IPR005467">
    <property type="entry name" value="His_kinase_dom"/>
</dbReference>
<dbReference type="Gene3D" id="3.30.565.10">
    <property type="entry name" value="Histidine kinase-like ATPase, C-terminal domain"/>
    <property type="match status" value="1"/>
</dbReference>
<dbReference type="SUPFAM" id="SSF55785">
    <property type="entry name" value="PYP-like sensor domain (PAS domain)"/>
    <property type="match status" value="1"/>
</dbReference>
<evidence type="ECO:0000313" key="12">
    <source>
        <dbReference type="Proteomes" id="UP000189981"/>
    </source>
</evidence>
<dbReference type="Proteomes" id="UP000189981">
    <property type="component" value="Unassembled WGS sequence"/>
</dbReference>
<dbReference type="PROSITE" id="PS50113">
    <property type="entry name" value="PAC"/>
    <property type="match status" value="1"/>
</dbReference>
<dbReference type="InterPro" id="IPR029016">
    <property type="entry name" value="GAF-like_dom_sf"/>
</dbReference>
<evidence type="ECO:0000256" key="8">
    <source>
        <dbReference type="SAM" id="Coils"/>
    </source>
</evidence>
<dbReference type="InterPro" id="IPR004358">
    <property type="entry name" value="Sig_transdc_His_kin-like_C"/>
</dbReference>
<dbReference type="Gene3D" id="3.30.450.20">
    <property type="entry name" value="PAS domain"/>
    <property type="match status" value="1"/>
</dbReference>
<evidence type="ECO:0000256" key="6">
    <source>
        <dbReference type="ARBA" id="ARBA00023012"/>
    </source>
</evidence>
<evidence type="ECO:0000256" key="4">
    <source>
        <dbReference type="ARBA" id="ARBA00022679"/>
    </source>
</evidence>
<dbReference type="InterPro" id="IPR036890">
    <property type="entry name" value="HATPase_C_sf"/>
</dbReference>
<dbReference type="GO" id="GO:0000155">
    <property type="term" value="F:phosphorelay sensor kinase activity"/>
    <property type="evidence" value="ECO:0007669"/>
    <property type="project" value="InterPro"/>
</dbReference>
<keyword evidence="3" id="KW-0597">Phosphoprotein</keyword>
<dbReference type="Gene3D" id="3.30.450.40">
    <property type="match status" value="1"/>
</dbReference>
<keyword evidence="12" id="KW-1185">Reference proteome</keyword>
<dbReference type="InterPro" id="IPR003018">
    <property type="entry name" value="GAF"/>
</dbReference>
<feature type="domain" description="PAC" evidence="10">
    <location>
        <begin position="295"/>
        <end position="347"/>
    </location>
</feature>
<dbReference type="InterPro" id="IPR036097">
    <property type="entry name" value="HisK_dim/P_sf"/>
</dbReference>
<dbReference type="InterPro" id="IPR003594">
    <property type="entry name" value="HATPase_dom"/>
</dbReference>
<evidence type="ECO:0000256" key="3">
    <source>
        <dbReference type="ARBA" id="ARBA00022553"/>
    </source>
</evidence>
<dbReference type="Pfam" id="PF00512">
    <property type="entry name" value="HisKA"/>
    <property type="match status" value="1"/>
</dbReference>
<dbReference type="SUPFAM" id="SSF55781">
    <property type="entry name" value="GAF domain-like"/>
    <property type="match status" value="1"/>
</dbReference>
<dbReference type="PRINTS" id="PR00344">
    <property type="entry name" value="BCTRLSENSOR"/>
</dbReference>
<evidence type="ECO:0000256" key="7">
    <source>
        <dbReference type="ARBA" id="ARBA00023136"/>
    </source>
</evidence>
<dbReference type="EMBL" id="FUYR01000003">
    <property type="protein sequence ID" value="SKB83132.1"/>
    <property type="molecule type" value="Genomic_DNA"/>
</dbReference>
<gene>
    <name evidence="11" type="ORF">SAMN05661099_2997</name>
</gene>
<organism evidence="11 12">
    <name type="scientific">Daejeonella lutea</name>
    <dbReference type="NCBI Taxonomy" id="572036"/>
    <lineage>
        <taxon>Bacteria</taxon>
        <taxon>Pseudomonadati</taxon>
        <taxon>Bacteroidota</taxon>
        <taxon>Sphingobacteriia</taxon>
        <taxon>Sphingobacteriales</taxon>
        <taxon>Sphingobacteriaceae</taxon>
        <taxon>Daejeonella</taxon>
    </lineage>
</organism>
<dbReference type="Pfam" id="PF01590">
    <property type="entry name" value="GAF"/>
    <property type="match status" value="1"/>
</dbReference>
<dbReference type="SMART" id="SM00387">
    <property type="entry name" value="HATPase_c"/>
    <property type="match status" value="1"/>
</dbReference>
<comment type="catalytic activity">
    <reaction evidence="1">
        <text>ATP + protein L-histidine = ADP + protein N-phospho-L-histidine.</text>
        <dbReference type="EC" id="2.7.13.3"/>
    </reaction>
</comment>
<dbReference type="CDD" id="cd00130">
    <property type="entry name" value="PAS"/>
    <property type="match status" value="1"/>
</dbReference>
<dbReference type="InterPro" id="IPR000014">
    <property type="entry name" value="PAS"/>
</dbReference>
<dbReference type="InterPro" id="IPR035965">
    <property type="entry name" value="PAS-like_dom_sf"/>
</dbReference>
<dbReference type="GO" id="GO:0004721">
    <property type="term" value="F:phosphoprotein phosphatase activity"/>
    <property type="evidence" value="ECO:0007669"/>
    <property type="project" value="TreeGrafter"/>
</dbReference>
<keyword evidence="8" id="KW-0175">Coiled coil</keyword>
<dbReference type="STRING" id="572036.SAMN05661099_2997"/>
<sequence length="565" mass="63535">MENTFGINIIPDNDVKRIGALRRYQILDTPPEDAFDNVARLCTQIFNVPISLISLVDKEEVYFKANVGMGNAKKTSRGVSLCSLAVLKPDVTVFENAGDEPCLLTNPNVTGSFGLKFYAGAPLTTHDGFLIGTLCIIDKQPRSFGEDEQKILSGMAKIVMDEVELRLSSLTEIARQQEVNEELTAINEEMTSTNEELSSTLEDLALSQNRLAVAHDEVKESMDRLDLALEAGRLGSYNLNLETGRMICTPLCKQNFGLTPDAQFDFKEFLNSILPDYRDYVQEKINDAVKNNKTYIAEYEILWPDSSRHWISASGKLMKDRETGANRMIGVTLLITERKEFEQRKDDFIGIASHELKTPITSLKANLQMLDRLKNNPNSQLIPRLVEASNNSMDKLEMMVEDLLNMHQFKEGHLRLNKTLFNVAEMLDVCCNHIRFGGKYDLITTGDKDVILYADEHRIDQVIVNFVNNAVKYAPGSGQIILHVEKLEHSTKISVQDFGPGIPPEHQTRLFDRYWRADHSGSKYSGLGIGLYICSEIIRQHGGEIGVESQIGNGSTFWFTIPDEN</sequence>
<evidence type="ECO:0000256" key="2">
    <source>
        <dbReference type="ARBA" id="ARBA00012438"/>
    </source>
</evidence>
<dbReference type="GO" id="GO:0005886">
    <property type="term" value="C:plasma membrane"/>
    <property type="evidence" value="ECO:0007669"/>
    <property type="project" value="TreeGrafter"/>
</dbReference>
<proteinExistence type="predicted"/>
<dbReference type="InterPro" id="IPR050351">
    <property type="entry name" value="BphY/WalK/GraS-like"/>
</dbReference>
<dbReference type="Pfam" id="PF08447">
    <property type="entry name" value="PAS_3"/>
    <property type="match status" value="1"/>
</dbReference>